<keyword evidence="1" id="KW-1133">Transmembrane helix</keyword>
<comment type="caution">
    <text evidence="2">The sequence shown here is derived from an EMBL/GenBank/DDBJ whole genome shotgun (WGS) entry which is preliminary data.</text>
</comment>
<evidence type="ECO:0008006" key="4">
    <source>
        <dbReference type="Google" id="ProtNLM"/>
    </source>
</evidence>
<keyword evidence="1" id="KW-0472">Membrane</keyword>
<evidence type="ECO:0000313" key="3">
    <source>
        <dbReference type="Proteomes" id="UP000615989"/>
    </source>
</evidence>
<dbReference type="RefSeq" id="WP_169118832.1">
    <property type="nucleotide sequence ID" value="NZ_WTVG02000035.1"/>
</dbReference>
<accession>A0ABX1PNN1</accession>
<reference evidence="2" key="1">
    <citation type="submission" date="2019-12" db="EMBL/GenBank/DDBJ databases">
        <title>Comparative genomics gives insights into the taxonomy of the Azoarcus-Aromatoleum group and reveals separate origins of nif in the plant-associated Azoarcus and non-plant-associated Aromatoleum sub-groups.</title>
        <authorList>
            <person name="Lafos M."/>
            <person name="Maluk M."/>
            <person name="Batista M."/>
            <person name="Junghare M."/>
            <person name="Carmona M."/>
            <person name="Faoro H."/>
            <person name="Cruz L.M."/>
            <person name="Battistoni F."/>
            <person name="De Souza E."/>
            <person name="Pedrosa F."/>
            <person name="Chen W.-M."/>
            <person name="Poole P.S."/>
            <person name="Dixon R.A."/>
            <person name="James E.K."/>
        </authorList>
    </citation>
    <scope>NUCLEOTIDE SEQUENCE</scope>
    <source>
        <strain evidence="2">LuFRes1</strain>
    </source>
</reference>
<dbReference type="Proteomes" id="UP000615989">
    <property type="component" value="Unassembled WGS sequence"/>
</dbReference>
<dbReference type="Pfam" id="PF07332">
    <property type="entry name" value="Phage_holin_3_6"/>
    <property type="match status" value="1"/>
</dbReference>
<dbReference type="InterPro" id="IPR009937">
    <property type="entry name" value="Phage_holin_3_6"/>
</dbReference>
<dbReference type="EMBL" id="WTVG01000033">
    <property type="protein sequence ID" value="NMG25473.1"/>
    <property type="molecule type" value="Genomic_DNA"/>
</dbReference>
<sequence length="127" mass="13792">MPEDSRPRLAASLRGLLDSGLGIVQSRLELLVVEVQEEKLRLAGLLLNIVLTAVLVGFGVVFLAIFLTVLFWEEHRLLALGLGTVALFGAGLFTASNAAADLRRGTRLFAASLAELTRDREAVRHKE</sequence>
<proteinExistence type="predicted"/>
<keyword evidence="1" id="KW-0812">Transmembrane</keyword>
<organism evidence="2 3">
    <name type="scientific">Aromatoleum anaerobium</name>
    <dbReference type="NCBI Taxonomy" id="182180"/>
    <lineage>
        <taxon>Bacteria</taxon>
        <taxon>Pseudomonadati</taxon>
        <taxon>Pseudomonadota</taxon>
        <taxon>Betaproteobacteria</taxon>
        <taxon>Rhodocyclales</taxon>
        <taxon>Rhodocyclaceae</taxon>
        <taxon>Aromatoleum</taxon>
    </lineage>
</organism>
<evidence type="ECO:0000313" key="2">
    <source>
        <dbReference type="EMBL" id="NMG25473.1"/>
    </source>
</evidence>
<feature type="transmembrane region" description="Helical" evidence="1">
    <location>
        <begin position="78"/>
        <end position="100"/>
    </location>
</feature>
<gene>
    <name evidence="2" type="ORF">GO606_12205</name>
</gene>
<evidence type="ECO:0000256" key="1">
    <source>
        <dbReference type="SAM" id="Phobius"/>
    </source>
</evidence>
<keyword evidence="3" id="KW-1185">Reference proteome</keyword>
<protein>
    <recommendedName>
        <fullName evidence="4">Transmembrane protein</fullName>
    </recommendedName>
</protein>
<name>A0ABX1PNN1_9RHOO</name>
<feature type="transmembrane region" description="Helical" evidence="1">
    <location>
        <begin position="45"/>
        <end position="72"/>
    </location>
</feature>